<feature type="region of interest" description="Disordered" evidence="1">
    <location>
        <begin position="22"/>
        <end position="51"/>
    </location>
</feature>
<evidence type="ECO:0000313" key="3">
    <source>
        <dbReference type="Proteomes" id="UP000297318"/>
    </source>
</evidence>
<comment type="caution">
    <text evidence="2">The sequence shown here is derived from an EMBL/GenBank/DDBJ whole genome shotgun (WGS) entry which is preliminary data.</text>
</comment>
<evidence type="ECO:0000256" key="1">
    <source>
        <dbReference type="SAM" id="MobiDB-lite"/>
    </source>
</evidence>
<reference evidence="2 3" key="1">
    <citation type="submission" date="2018-11" db="EMBL/GenBank/DDBJ databases">
        <title>Complete genome sequencing of the Actinobacteria Serinibacter sp. K3-2.</title>
        <authorList>
            <person name="Rakitin A.L."/>
            <person name="Beletsky A.V."/>
            <person name="Mardanov A.V."/>
            <person name="Ravin N.V."/>
            <person name="Gromova A.S."/>
            <person name="Filippova S.N."/>
            <person name="Gal'Chenko V.F."/>
        </authorList>
    </citation>
    <scope>NUCLEOTIDE SEQUENCE [LARGE SCALE GENOMIC DNA]</scope>
    <source>
        <strain evidence="2 3">K3-2</strain>
    </source>
</reference>
<name>A0A4Z1E317_9MICO</name>
<dbReference type="Proteomes" id="UP000297318">
    <property type="component" value="Unassembled WGS sequence"/>
</dbReference>
<accession>A0A4Z1E317</accession>
<sequence length="51" mass="5519">MMTRLVSWGLRALGTVLNRAGHLVRRTGGRPGTTGRPTHPEQSDGSVPPKR</sequence>
<dbReference type="EMBL" id="RHPJ01000002">
    <property type="protein sequence ID" value="TGO05650.1"/>
    <property type="molecule type" value="Genomic_DNA"/>
</dbReference>
<dbReference type="AlphaFoldDB" id="A0A4Z1E317"/>
<gene>
    <name evidence="2" type="ORF">SERN_1654</name>
</gene>
<protein>
    <submittedName>
        <fullName evidence="2">Uncharacterized protein</fullName>
    </submittedName>
</protein>
<keyword evidence="3" id="KW-1185">Reference proteome</keyword>
<organism evidence="2 3">
    <name type="scientific">Serinibacter arcticus</name>
    <dbReference type="NCBI Taxonomy" id="1655435"/>
    <lineage>
        <taxon>Bacteria</taxon>
        <taxon>Bacillati</taxon>
        <taxon>Actinomycetota</taxon>
        <taxon>Actinomycetes</taxon>
        <taxon>Micrococcales</taxon>
        <taxon>Beutenbergiaceae</taxon>
        <taxon>Serinibacter</taxon>
    </lineage>
</organism>
<proteinExistence type="predicted"/>
<evidence type="ECO:0000313" key="2">
    <source>
        <dbReference type="EMBL" id="TGO05650.1"/>
    </source>
</evidence>